<sequence length="131" mass="14460">MTNLKYDARDNTICWETPNSSDFIELRPSENGAAILEAIKALAALPLKADALVTPCRGDEIKHVKGWRLGGSDITLIKLTSGYSITHRPTGVQITGGLYKTRAQALDQLPRAVIELSRARNIIANWRTLNF</sequence>
<accession>A0A8S5UUJ5</accession>
<protein>
    <submittedName>
        <fullName evidence="1">Uncharacterized protein</fullName>
    </submittedName>
</protein>
<reference evidence="1" key="1">
    <citation type="journal article" date="2021" name="Proc. Natl. Acad. Sci. U.S.A.">
        <title>A Catalog of Tens of Thousands of Viruses from Human Metagenomes Reveals Hidden Associations with Chronic Diseases.</title>
        <authorList>
            <person name="Tisza M.J."/>
            <person name="Buck C.B."/>
        </authorList>
    </citation>
    <scope>NUCLEOTIDE SEQUENCE</scope>
    <source>
        <strain evidence="1">CtGsX68</strain>
    </source>
</reference>
<proteinExistence type="predicted"/>
<organism evidence="1">
    <name type="scientific">Siphoviridae sp. ctGsX68</name>
    <dbReference type="NCBI Taxonomy" id="2825417"/>
    <lineage>
        <taxon>Viruses</taxon>
        <taxon>Duplodnaviria</taxon>
        <taxon>Heunggongvirae</taxon>
        <taxon>Uroviricota</taxon>
        <taxon>Caudoviricetes</taxon>
    </lineage>
</organism>
<evidence type="ECO:0000313" key="1">
    <source>
        <dbReference type="EMBL" id="DAF98066.1"/>
    </source>
</evidence>
<name>A0A8S5UUJ5_9CAUD</name>
<dbReference type="EMBL" id="BK016141">
    <property type="protein sequence ID" value="DAF98066.1"/>
    <property type="molecule type" value="Genomic_DNA"/>
</dbReference>